<keyword evidence="3" id="KW-0472">Membrane</keyword>
<dbReference type="GO" id="GO:0005737">
    <property type="term" value="C:cytoplasm"/>
    <property type="evidence" value="ECO:0007669"/>
    <property type="project" value="TreeGrafter"/>
</dbReference>
<keyword evidence="1" id="KW-0175">Coiled coil</keyword>
<dbReference type="InterPro" id="IPR000719">
    <property type="entry name" value="Prot_kinase_dom"/>
</dbReference>
<dbReference type="GO" id="GO:0005524">
    <property type="term" value="F:ATP binding"/>
    <property type="evidence" value="ECO:0007669"/>
    <property type="project" value="InterPro"/>
</dbReference>
<dbReference type="Gene3D" id="3.30.200.20">
    <property type="entry name" value="Phosphorylase Kinase, domain 1"/>
    <property type="match status" value="1"/>
</dbReference>
<dbReference type="PANTHER" id="PTHR44167">
    <property type="entry name" value="OVARIAN-SPECIFIC SERINE/THREONINE-PROTEIN KINASE LOK-RELATED"/>
    <property type="match status" value="1"/>
</dbReference>
<feature type="transmembrane region" description="Helical" evidence="3">
    <location>
        <begin position="181"/>
        <end position="199"/>
    </location>
</feature>
<gene>
    <name evidence="5" type="ORF">MBJ925_LOCUS22497</name>
</gene>
<keyword evidence="3" id="KW-0812">Transmembrane</keyword>
<evidence type="ECO:0000313" key="5">
    <source>
        <dbReference type="EMBL" id="CAF2102299.1"/>
    </source>
</evidence>
<evidence type="ECO:0000256" key="2">
    <source>
        <dbReference type="SAM" id="MobiDB-lite"/>
    </source>
</evidence>
<evidence type="ECO:0000259" key="4">
    <source>
        <dbReference type="PROSITE" id="PS50011"/>
    </source>
</evidence>
<dbReference type="PROSITE" id="PS00108">
    <property type="entry name" value="PROTEIN_KINASE_ST"/>
    <property type="match status" value="1"/>
</dbReference>
<dbReference type="EMBL" id="CAJNRE010011527">
    <property type="protein sequence ID" value="CAF2102299.1"/>
    <property type="molecule type" value="Genomic_DNA"/>
</dbReference>
<dbReference type="InterPro" id="IPR019406">
    <property type="entry name" value="APLF_PBZ"/>
</dbReference>
<dbReference type="Gene3D" id="1.10.510.10">
    <property type="entry name" value="Transferase(Phosphotransferase) domain 1"/>
    <property type="match status" value="1"/>
</dbReference>
<evidence type="ECO:0000256" key="1">
    <source>
        <dbReference type="SAM" id="Coils"/>
    </source>
</evidence>
<feature type="domain" description="Protein kinase" evidence="4">
    <location>
        <begin position="80"/>
        <end position="353"/>
    </location>
</feature>
<protein>
    <recommendedName>
        <fullName evidence="4">Protein kinase domain-containing protein</fullName>
    </recommendedName>
</protein>
<dbReference type="InterPro" id="IPR011009">
    <property type="entry name" value="Kinase-like_dom_sf"/>
</dbReference>
<dbReference type="PROSITE" id="PS50011">
    <property type="entry name" value="PROTEIN_KINASE_DOM"/>
    <property type="match status" value="1"/>
</dbReference>
<feature type="compositionally biased region" description="Basic and acidic residues" evidence="2">
    <location>
        <begin position="513"/>
        <end position="542"/>
    </location>
</feature>
<evidence type="ECO:0000313" key="6">
    <source>
        <dbReference type="Proteomes" id="UP000663824"/>
    </source>
</evidence>
<dbReference type="GO" id="GO:0005634">
    <property type="term" value="C:nucleus"/>
    <property type="evidence" value="ECO:0007669"/>
    <property type="project" value="TreeGrafter"/>
</dbReference>
<organism evidence="5 6">
    <name type="scientific">Rotaria magnacalcarata</name>
    <dbReference type="NCBI Taxonomy" id="392030"/>
    <lineage>
        <taxon>Eukaryota</taxon>
        <taxon>Metazoa</taxon>
        <taxon>Spiralia</taxon>
        <taxon>Gnathifera</taxon>
        <taxon>Rotifera</taxon>
        <taxon>Eurotatoria</taxon>
        <taxon>Bdelloidea</taxon>
        <taxon>Philodinida</taxon>
        <taxon>Philodinidae</taxon>
        <taxon>Rotaria</taxon>
    </lineage>
</organism>
<dbReference type="GO" id="GO:0004674">
    <property type="term" value="F:protein serine/threonine kinase activity"/>
    <property type="evidence" value="ECO:0007669"/>
    <property type="project" value="TreeGrafter"/>
</dbReference>
<accession>A0A816TUF0</accession>
<evidence type="ECO:0000256" key="3">
    <source>
        <dbReference type="SAM" id="Phobius"/>
    </source>
</evidence>
<sequence length="542" mass="61296">MGATNSKERINELERQQKALMKHNADMAQRLVDQEEANKRQNEAMIQQMAIMLLALAQSKDNETVIREEKKEIEIEGTTYEIVQFVNKGGFGEIYKAKIKNKNIMVAIKVMGNSPGIQDEIKNEISFLRLTKQIPIANHPIIEYYGSKLTKEGIFIAMELAACDVATFWISKISEGDAQEIIVFGMIIIIYVLRALAFLENLHIIHGDIKPQNLVIVQSERGFCIKLIDFGTVEKINTRRAQLTVDANKAHTLFFASPEFLRRDSKNLMARRLHKKSDAWAAGVMFYLLFCGGLPWKDQFEYENFCNDPSVKDVVVPEEAGYKMIIELLLQKDPDQRSSATETLMQLKAHPVFGKIVEALDENFCPVDDVCNMRVPDEVRQGLIRLARPGHYATGSRSESSSRGTSAGGRRACRYGRDCFRKDADHRAGFAHPGDSDYKMSGGTGGAHAGKVKCAYGTKCNRTDDQEHLQKYSHPNDSSHGPPEKQPCRYAAECHNFDQDHRKKFSHPSGASRDNHGKQKCRFGDECTKTNDRDHMKKYSHD</sequence>
<dbReference type="Pfam" id="PF10283">
    <property type="entry name" value="zf-CCHH"/>
    <property type="match status" value="2"/>
</dbReference>
<dbReference type="GO" id="GO:0044773">
    <property type="term" value="P:mitotic DNA damage checkpoint signaling"/>
    <property type="evidence" value="ECO:0007669"/>
    <property type="project" value="TreeGrafter"/>
</dbReference>
<feature type="region of interest" description="Disordered" evidence="2">
    <location>
        <begin position="391"/>
        <end position="411"/>
    </location>
</feature>
<dbReference type="AlphaFoldDB" id="A0A816TUF0"/>
<reference evidence="5" key="1">
    <citation type="submission" date="2021-02" db="EMBL/GenBank/DDBJ databases">
        <authorList>
            <person name="Nowell W R."/>
        </authorList>
    </citation>
    <scope>NUCLEOTIDE SEQUENCE</scope>
</reference>
<comment type="caution">
    <text evidence="5">The sequence shown here is derived from an EMBL/GenBank/DDBJ whole genome shotgun (WGS) entry which is preliminary data.</text>
</comment>
<dbReference type="SMART" id="SM00220">
    <property type="entry name" value="S_TKc"/>
    <property type="match status" value="1"/>
</dbReference>
<dbReference type="Pfam" id="PF00069">
    <property type="entry name" value="Pkinase"/>
    <property type="match status" value="1"/>
</dbReference>
<dbReference type="SUPFAM" id="SSF56112">
    <property type="entry name" value="Protein kinase-like (PK-like)"/>
    <property type="match status" value="1"/>
</dbReference>
<feature type="region of interest" description="Disordered" evidence="2">
    <location>
        <begin position="500"/>
        <end position="542"/>
    </location>
</feature>
<dbReference type="InterPro" id="IPR008271">
    <property type="entry name" value="Ser/Thr_kinase_AS"/>
</dbReference>
<proteinExistence type="predicted"/>
<keyword evidence="3" id="KW-1133">Transmembrane helix</keyword>
<dbReference type="PANTHER" id="PTHR44167:SF31">
    <property type="entry name" value="PROTEIN CBG02007"/>
    <property type="match status" value="1"/>
</dbReference>
<feature type="coiled-coil region" evidence="1">
    <location>
        <begin position="3"/>
        <end position="44"/>
    </location>
</feature>
<feature type="compositionally biased region" description="Low complexity" evidence="2">
    <location>
        <begin position="393"/>
        <end position="410"/>
    </location>
</feature>
<feature type="region of interest" description="Disordered" evidence="2">
    <location>
        <begin position="469"/>
        <end position="488"/>
    </location>
</feature>
<name>A0A816TUF0_9BILA</name>
<dbReference type="Proteomes" id="UP000663824">
    <property type="component" value="Unassembled WGS sequence"/>
</dbReference>